<name>A0A382J036_9ZZZZ</name>
<organism evidence="1">
    <name type="scientific">marine metagenome</name>
    <dbReference type="NCBI Taxonomy" id="408172"/>
    <lineage>
        <taxon>unclassified sequences</taxon>
        <taxon>metagenomes</taxon>
        <taxon>ecological metagenomes</taxon>
    </lineage>
</organism>
<feature type="non-terminal residue" evidence="1">
    <location>
        <position position="42"/>
    </location>
</feature>
<evidence type="ECO:0000313" key="1">
    <source>
        <dbReference type="EMBL" id="SVC04955.1"/>
    </source>
</evidence>
<sequence>MGGIAGGGLAIGVYGGYDAVGQMLAANGSDTAQLNAFVQIDT</sequence>
<gene>
    <name evidence="1" type="ORF">METZ01_LOCUS257809</name>
</gene>
<accession>A0A382J036</accession>
<reference evidence="1" key="1">
    <citation type="submission" date="2018-05" db="EMBL/GenBank/DDBJ databases">
        <authorList>
            <person name="Lanie J.A."/>
            <person name="Ng W.-L."/>
            <person name="Kazmierczak K.M."/>
            <person name="Andrzejewski T.M."/>
            <person name="Davidsen T.M."/>
            <person name="Wayne K.J."/>
            <person name="Tettelin H."/>
            <person name="Glass J.I."/>
            <person name="Rusch D."/>
            <person name="Podicherti R."/>
            <person name="Tsui H.-C.T."/>
            <person name="Winkler M.E."/>
        </authorList>
    </citation>
    <scope>NUCLEOTIDE SEQUENCE</scope>
</reference>
<dbReference type="AlphaFoldDB" id="A0A382J036"/>
<dbReference type="EMBL" id="UINC01070648">
    <property type="protein sequence ID" value="SVC04955.1"/>
    <property type="molecule type" value="Genomic_DNA"/>
</dbReference>
<proteinExistence type="predicted"/>
<protein>
    <submittedName>
        <fullName evidence="1">Uncharacterized protein</fullName>
    </submittedName>
</protein>